<gene>
    <name evidence="1" type="ORF">AN957_09705</name>
</gene>
<reference evidence="1 2" key="1">
    <citation type="submission" date="2015-09" db="EMBL/GenBank/DDBJ databases">
        <title>Genome sequencing project for genomic taxonomy and phylogenomics of Bacillus-like bacteria.</title>
        <authorList>
            <person name="Liu B."/>
            <person name="Wang J."/>
            <person name="Zhu Y."/>
            <person name="Liu G."/>
            <person name="Chen Q."/>
            <person name="Chen Z."/>
            <person name="Lan J."/>
            <person name="Che J."/>
            <person name="Ge C."/>
            <person name="Shi H."/>
            <person name="Pan Z."/>
            <person name="Liu X."/>
        </authorList>
    </citation>
    <scope>NUCLEOTIDE SEQUENCE [LARGE SCALE GENOMIC DNA]</scope>
    <source>
        <strain evidence="1 2">FJAT-18043</strain>
    </source>
</reference>
<comment type="caution">
    <text evidence="1">The sequence shown here is derived from an EMBL/GenBank/DDBJ whole genome shotgun (WGS) entry which is preliminary data.</text>
</comment>
<dbReference type="EMBL" id="LJIX01000006">
    <property type="protein sequence ID" value="KQL18819.1"/>
    <property type="molecule type" value="Genomic_DNA"/>
</dbReference>
<protein>
    <submittedName>
        <fullName evidence="1">Uncharacterized protein</fullName>
    </submittedName>
</protein>
<accession>A0A0Q3VHE0</accession>
<name>A0A0Q3VHE0_9BACI</name>
<sequence>MREQQLNSLVIKFQDNGCDLVFEDIYNELLSGIKYASSKIAKSMGVSQEDVIALYEDTLLHCINKWNPVGDFRNFFQFCVKRARARMIRDRKSLHDHEMFFNDLSSDFGEEDGKEYDIASNYNLEEDVLAKRKADQLALIDHFLSDGESETTAIVQIALTYEPSNSVGRPMKLEKFVATQLGIDKRTVKRKFERLAGKFDSKQFGSHQDYLVAL</sequence>
<keyword evidence="2" id="KW-1185">Reference proteome</keyword>
<dbReference type="PATRIC" id="fig|1637975.4.peg.1718"/>
<dbReference type="RefSeq" id="WP_056683754.1">
    <property type="nucleotide sequence ID" value="NZ_LJIX01000006.1"/>
</dbReference>
<dbReference type="Proteomes" id="UP000050996">
    <property type="component" value="Unassembled WGS sequence"/>
</dbReference>
<evidence type="ECO:0000313" key="2">
    <source>
        <dbReference type="Proteomes" id="UP000050996"/>
    </source>
</evidence>
<evidence type="ECO:0000313" key="1">
    <source>
        <dbReference type="EMBL" id="KQL18819.1"/>
    </source>
</evidence>
<organism evidence="1 2">
    <name type="scientific">Cytobacillus solani</name>
    <dbReference type="NCBI Taxonomy" id="1637975"/>
    <lineage>
        <taxon>Bacteria</taxon>
        <taxon>Bacillati</taxon>
        <taxon>Bacillota</taxon>
        <taxon>Bacilli</taxon>
        <taxon>Bacillales</taxon>
        <taxon>Bacillaceae</taxon>
        <taxon>Cytobacillus</taxon>
    </lineage>
</organism>
<proteinExistence type="predicted"/>
<dbReference type="AlphaFoldDB" id="A0A0Q3VHE0"/>